<protein>
    <submittedName>
        <fullName evidence="5">Noc2-domain-containing protein</fullName>
    </submittedName>
</protein>
<dbReference type="AlphaFoldDB" id="A0A6A7BWB7"/>
<dbReference type="OrthoDB" id="10266662at2759"/>
<evidence type="ECO:0000256" key="1">
    <source>
        <dbReference type="ARBA" id="ARBA00004123"/>
    </source>
</evidence>
<feature type="region of interest" description="Disordered" evidence="4">
    <location>
        <begin position="1"/>
        <end position="122"/>
    </location>
</feature>
<gene>
    <name evidence="5" type="ORF">K470DRAFT_219406</name>
</gene>
<sequence>MAQTKATKKFEKRHLKDTLAKRNSVKKIKQQKQRAVKKKARKAEHNGGEKAPDSKAPDKALESMTVDDFFQQEFQVPELPAKAQKKRKRQEAVNDAASSSDEGEQSDSQNEGDLQAQIDALAKNQPEFYKHLKEAEPELLKVGKDEQMFSDEEDEDEQPERKKKKPNTGGSEDEQANQVSRAMVGEWRKMMTTAHSLRAARKTVAAFRSAVSATDGEEKFKYTIRDPEAYHQLLTTALECVPLVLQHHAPAQESKSGKVRVQTDSDKFKSLVPLLRSHTTSIVSLLDTLTDTATLRLTLQSILPLLPYLLSFKKLCRDVVRAAAAVWSSPGSVESARIAAFMVLLRLVVIGDAAMRENVLKSAYQALIKGSRNTTVHTIAAVNLMKNSAKDLWGYCIADGVAYTTSFGLIRQLAIHLRGSITNNSNESYKLIYNWQYVHSLDFWSRVLSAHAADPSSPLRPLIYPLVQVTLGALRLIPTAAYFPLRFQLIRSLQQLSVATQTYIPLAPALYEVLSSAEMRKPPQPSTIKPLDFATSIRASKSHLRTRVYQDGVGEQVVELLADFYAQWSKSIAFPELALPLTLQLRRWLKDAGSKEGNCNAKVNGALTVLVQKLEAHSAFIESKRAQVNFAPDNRKEVEQFLVDVKWETTPLGAYVVHMRKAKEERERVVKEAREEERKRDGKEKMMKKKKKKKSEAIKGEESTSDEEQSESGAEASVDGISEASDDEMEDFNSA</sequence>
<dbReference type="PANTHER" id="PTHR12687:SF4">
    <property type="entry name" value="NUCLEOLAR COMPLEX PROTEIN 2 HOMOLOG"/>
    <property type="match status" value="1"/>
</dbReference>
<evidence type="ECO:0000256" key="3">
    <source>
        <dbReference type="ARBA" id="ARBA00023242"/>
    </source>
</evidence>
<feature type="region of interest" description="Disordered" evidence="4">
    <location>
        <begin position="139"/>
        <end position="178"/>
    </location>
</feature>
<evidence type="ECO:0000313" key="5">
    <source>
        <dbReference type="EMBL" id="KAF2859352.1"/>
    </source>
</evidence>
<accession>A0A6A7BWB7</accession>
<dbReference type="Proteomes" id="UP000799421">
    <property type="component" value="Unassembled WGS sequence"/>
</dbReference>
<keyword evidence="6" id="KW-1185">Reference proteome</keyword>
<proteinExistence type="inferred from homology"/>
<feature type="region of interest" description="Disordered" evidence="4">
    <location>
        <begin position="666"/>
        <end position="735"/>
    </location>
</feature>
<feature type="compositionally biased region" description="Basic residues" evidence="4">
    <location>
        <begin position="1"/>
        <end position="13"/>
    </location>
</feature>
<comment type="subcellular location">
    <subcellularLocation>
        <location evidence="1">Nucleus</location>
    </subcellularLocation>
</comment>
<reference evidence="5" key="1">
    <citation type="journal article" date="2020" name="Stud. Mycol.">
        <title>101 Dothideomycetes genomes: a test case for predicting lifestyles and emergence of pathogens.</title>
        <authorList>
            <person name="Haridas S."/>
            <person name="Albert R."/>
            <person name="Binder M."/>
            <person name="Bloem J."/>
            <person name="Labutti K."/>
            <person name="Salamov A."/>
            <person name="Andreopoulos B."/>
            <person name="Baker S."/>
            <person name="Barry K."/>
            <person name="Bills G."/>
            <person name="Bluhm B."/>
            <person name="Cannon C."/>
            <person name="Castanera R."/>
            <person name="Culley D."/>
            <person name="Daum C."/>
            <person name="Ezra D."/>
            <person name="Gonzalez J."/>
            <person name="Henrissat B."/>
            <person name="Kuo A."/>
            <person name="Liang C."/>
            <person name="Lipzen A."/>
            <person name="Lutzoni F."/>
            <person name="Magnuson J."/>
            <person name="Mondo S."/>
            <person name="Nolan M."/>
            <person name="Ohm R."/>
            <person name="Pangilinan J."/>
            <person name="Park H.-J."/>
            <person name="Ramirez L."/>
            <person name="Alfaro M."/>
            <person name="Sun H."/>
            <person name="Tritt A."/>
            <person name="Yoshinaga Y."/>
            <person name="Zwiers L.-H."/>
            <person name="Turgeon B."/>
            <person name="Goodwin S."/>
            <person name="Spatafora J."/>
            <person name="Crous P."/>
            <person name="Grigoriev I."/>
        </authorList>
    </citation>
    <scope>NUCLEOTIDE SEQUENCE</scope>
    <source>
        <strain evidence="5">CBS 480.64</strain>
    </source>
</reference>
<feature type="compositionally biased region" description="Basic and acidic residues" evidence="4">
    <location>
        <begin position="666"/>
        <end position="685"/>
    </location>
</feature>
<dbReference type="GO" id="GO:0005654">
    <property type="term" value="C:nucleoplasm"/>
    <property type="evidence" value="ECO:0007669"/>
    <property type="project" value="TreeGrafter"/>
</dbReference>
<dbReference type="PANTHER" id="PTHR12687">
    <property type="entry name" value="NUCLEOLAR COMPLEX 2 AND RAD4-RELATED"/>
    <property type="match status" value="1"/>
</dbReference>
<dbReference type="EMBL" id="MU005994">
    <property type="protein sequence ID" value="KAF2859352.1"/>
    <property type="molecule type" value="Genomic_DNA"/>
</dbReference>
<feature type="compositionally biased region" description="Basic and acidic residues" evidence="4">
    <location>
        <begin position="43"/>
        <end position="61"/>
    </location>
</feature>
<evidence type="ECO:0000313" key="6">
    <source>
        <dbReference type="Proteomes" id="UP000799421"/>
    </source>
</evidence>
<evidence type="ECO:0000256" key="4">
    <source>
        <dbReference type="SAM" id="MobiDB-lite"/>
    </source>
</evidence>
<dbReference type="GO" id="GO:0030691">
    <property type="term" value="C:Noc2p-Noc3p complex"/>
    <property type="evidence" value="ECO:0007669"/>
    <property type="project" value="TreeGrafter"/>
</dbReference>
<dbReference type="InterPro" id="IPR005343">
    <property type="entry name" value="Noc2"/>
</dbReference>
<dbReference type="Pfam" id="PF03715">
    <property type="entry name" value="Noc2"/>
    <property type="match status" value="1"/>
</dbReference>
<organism evidence="5 6">
    <name type="scientific">Piedraia hortae CBS 480.64</name>
    <dbReference type="NCBI Taxonomy" id="1314780"/>
    <lineage>
        <taxon>Eukaryota</taxon>
        <taxon>Fungi</taxon>
        <taxon>Dikarya</taxon>
        <taxon>Ascomycota</taxon>
        <taxon>Pezizomycotina</taxon>
        <taxon>Dothideomycetes</taxon>
        <taxon>Dothideomycetidae</taxon>
        <taxon>Capnodiales</taxon>
        <taxon>Piedraiaceae</taxon>
        <taxon>Piedraia</taxon>
    </lineage>
</organism>
<evidence type="ECO:0000256" key="2">
    <source>
        <dbReference type="ARBA" id="ARBA00005907"/>
    </source>
</evidence>
<dbReference type="GO" id="GO:0005730">
    <property type="term" value="C:nucleolus"/>
    <property type="evidence" value="ECO:0007669"/>
    <property type="project" value="TreeGrafter"/>
</dbReference>
<comment type="similarity">
    <text evidence="2">Belongs to the NOC2 family.</text>
</comment>
<keyword evidence="3" id="KW-0539">Nucleus</keyword>
<dbReference type="GO" id="GO:0030690">
    <property type="term" value="C:Noc1p-Noc2p complex"/>
    <property type="evidence" value="ECO:0007669"/>
    <property type="project" value="TreeGrafter"/>
</dbReference>
<dbReference type="GO" id="GO:0042273">
    <property type="term" value="P:ribosomal large subunit biogenesis"/>
    <property type="evidence" value="ECO:0007669"/>
    <property type="project" value="TreeGrafter"/>
</dbReference>
<feature type="compositionally biased region" description="Acidic residues" evidence="4">
    <location>
        <begin position="724"/>
        <end position="735"/>
    </location>
</feature>
<name>A0A6A7BWB7_9PEZI</name>
<feature type="compositionally biased region" description="Acidic residues" evidence="4">
    <location>
        <begin position="148"/>
        <end position="158"/>
    </location>
</feature>
<feature type="compositionally biased region" description="Basic residues" evidence="4">
    <location>
        <begin position="23"/>
        <end position="42"/>
    </location>
</feature>